<gene>
    <name evidence="13" type="ORF">TsocGM_24155</name>
</gene>
<evidence type="ECO:0000259" key="11">
    <source>
        <dbReference type="PROSITE" id="PS50851"/>
    </source>
</evidence>
<dbReference type="InterPro" id="IPR004358">
    <property type="entry name" value="Sig_transdc_His_kin-like_C"/>
</dbReference>
<evidence type="ECO:0000313" key="13">
    <source>
        <dbReference type="EMBL" id="RUL82001.1"/>
    </source>
</evidence>
<reference evidence="13 14" key="1">
    <citation type="submission" date="2018-12" db="EMBL/GenBank/DDBJ databases">
        <authorList>
            <person name="Toschakov S.V."/>
        </authorList>
    </citation>
    <scope>NUCLEOTIDE SEQUENCE [LARGE SCALE GENOMIC DNA]</scope>
    <source>
        <strain evidence="13 14">GM2012</strain>
    </source>
</reference>
<keyword evidence="3 7" id="KW-0597">Phosphoprotein</keyword>
<dbReference type="PANTHER" id="PTHR43395">
    <property type="entry name" value="SENSOR HISTIDINE KINASE CHEA"/>
    <property type="match status" value="1"/>
</dbReference>
<feature type="region of interest" description="Disordered" evidence="8">
    <location>
        <begin position="121"/>
        <end position="206"/>
    </location>
</feature>
<dbReference type="InterPro" id="IPR005467">
    <property type="entry name" value="His_kinase_dom"/>
</dbReference>
<dbReference type="AlphaFoldDB" id="A0A432MCR3"/>
<evidence type="ECO:0000259" key="12">
    <source>
        <dbReference type="PROSITE" id="PS50894"/>
    </source>
</evidence>
<dbReference type="OrthoDB" id="9803176at2"/>
<feature type="region of interest" description="Disordered" evidence="8">
    <location>
        <begin position="370"/>
        <end position="418"/>
    </location>
</feature>
<dbReference type="GO" id="GO:0000155">
    <property type="term" value="F:phosphorelay sensor kinase activity"/>
    <property type="evidence" value="ECO:0007669"/>
    <property type="project" value="UniProtKB-ARBA"/>
</dbReference>
<dbReference type="InterPro" id="IPR011006">
    <property type="entry name" value="CheY-like_superfamily"/>
</dbReference>
<feature type="domain" description="Histidine kinase" evidence="9">
    <location>
        <begin position="458"/>
        <end position="720"/>
    </location>
</feature>
<dbReference type="Pfam" id="PF02518">
    <property type="entry name" value="HATPase_c"/>
    <property type="match status" value="1"/>
</dbReference>
<accession>A0A432MCR3</accession>
<dbReference type="PANTHER" id="PTHR43395:SF8">
    <property type="entry name" value="HISTIDINE KINASE"/>
    <property type="match status" value="1"/>
</dbReference>
<evidence type="ECO:0000256" key="3">
    <source>
        <dbReference type="ARBA" id="ARBA00022553"/>
    </source>
</evidence>
<protein>
    <recommendedName>
        <fullName evidence="2">histidine kinase</fullName>
        <ecNumber evidence="2">2.7.13.3</ecNumber>
    </recommendedName>
</protein>
<dbReference type="InterPro" id="IPR008207">
    <property type="entry name" value="Sig_transdc_His_kin_Hpt_dom"/>
</dbReference>
<feature type="compositionally biased region" description="Pro residues" evidence="8">
    <location>
        <begin position="173"/>
        <end position="187"/>
    </location>
</feature>
<dbReference type="Pfam" id="PF01584">
    <property type="entry name" value="CheW"/>
    <property type="match status" value="1"/>
</dbReference>
<dbReference type="InterPro" id="IPR036061">
    <property type="entry name" value="CheW-like_dom_sf"/>
</dbReference>
<evidence type="ECO:0000256" key="6">
    <source>
        <dbReference type="PROSITE-ProRule" id="PRU00110"/>
    </source>
</evidence>
<dbReference type="InterPro" id="IPR003594">
    <property type="entry name" value="HATPase_dom"/>
</dbReference>
<dbReference type="Gene3D" id="3.30.565.10">
    <property type="entry name" value="Histidine kinase-like ATPase, C-terminal domain"/>
    <property type="match status" value="1"/>
</dbReference>
<feature type="domain" description="Response regulatory" evidence="10">
    <location>
        <begin position="873"/>
        <end position="989"/>
    </location>
</feature>
<evidence type="ECO:0000259" key="10">
    <source>
        <dbReference type="PROSITE" id="PS50110"/>
    </source>
</evidence>
<dbReference type="CDD" id="cd00088">
    <property type="entry name" value="HPT"/>
    <property type="match status" value="1"/>
</dbReference>
<dbReference type="InterPro" id="IPR036890">
    <property type="entry name" value="HATPase_C_sf"/>
</dbReference>
<dbReference type="Pfam" id="PF01627">
    <property type="entry name" value="Hpt"/>
    <property type="match status" value="1"/>
</dbReference>
<feature type="modified residue" description="Phosphohistidine" evidence="6">
    <location>
        <position position="311"/>
    </location>
</feature>
<dbReference type="SMART" id="SM00073">
    <property type="entry name" value="HPT"/>
    <property type="match status" value="1"/>
</dbReference>
<evidence type="ECO:0000256" key="8">
    <source>
        <dbReference type="SAM" id="MobiDB-lite"/>
    </source>
</evidence>
<evidence type="ECO:0000313" key="14">
    <source>
        <dbReference type="Proteomes" id="UP000280296"/>
    </source>
</evidence>
<dbReference type="InterPro" id="IPR051315">
    <property type="entry name" value="Bact_Chemotaxis_CheA"/>
</dbReference>
<evidence type="ECO:0000256" key="5">
    <source>
        <dbReference type="ARBA" id="ARBA00022777"/>
    </source>
</evidence>
<dbReference type="RefSeq" id="WP_126728031.1">
    <property type="nucleotide sequence ID" value="NZ_RYZH01000079.1"/>
</dbReference>
<dbReference type="EC" id="2.7.13.3" evidence="2"/>
<dbReference type="InterPro" id="IPR036641">
    <property type="entry name" value="HPT_dom_sf"/>
</dbReference>
<dbReference type="PROSITE" id="PS50851">
    <property type="entry name" value="CHEW"/>
    <property type="match status" value="1"/>
</dbReference>
<evidence type="ECO:0000256" key="1">
    <source>
        <dbReference type="ARBA" id="ARBA00000085"/>
    </source>
</evidence>
<feature type="compositionally biased region" description="Low complexity" evidence="8">
    <location>
        <begin position="148"/>
        <end position="172"/>
    </location>
</feature>
<dbReference type="InterPro" id="IPR001789">
    <property type="entry name" value="Sig_transdc_resp-reg_receiver"/>
</dbReference>
<dbReference type="PROSITE" id="PS50894">
    <property type="entry name" value="HPT"/>
    <property type="match status" value="1"/>
</dbReference>
<reference evidence="13 14" key="2">
    <citation type="submission" date="2019-01" db="EMBL/GenBank/DDBJ databases">
        <title>Tautonia sociabilis, a novel thermotolerant planctomycete of Isosphaeraceae family, isolated from a 4000 m deep subterranean habitat.</title>
        <authorList>
            <person name="Kovaleva O.L."/>
            <person name="Elcheninov A.G."/>
            <person name="Van Heerden E."/>
            <person name="Toshchakov S.V."/>
            <person name="Novikov A."/>
            <person name="Bonch-Osmolovskaya E.A."/>
            <person name="Kublanov I.V."/>
        </authorList>
    </citation>
    <scope>NUCLEOTIDE SEQUENCE [LARGE SCALE GENOMIC DNA]</scope>
    <source>
        <strain evidence="13 14">GM2012</strain>
    </source>
</reference>
<dbReference type="PROSITE" id="PS50109">
    <property type="entry name" value="HIS_KIN"/>
    <property type="match status" value="1"/>
</dbReference>
<feature type="compositionally biased region" description="Low complexity" evidence="8">
    <location>
        <begin position="398"/>
        <end position="415"/>
    </location>
</feature>
<evidence type="ECO:0000256" key="7">
    <source>
        <dbReference type="PROSITE-ProRule" id="PRU00169"/>
    </source>
</evidence>
<dbReference type="Gene3D" id="1.20.120.160">
    <property type="entry name" value="HPT domain"/>
    <property type="match status" value="1"/>
</dbReference>
<evidence type="ECO:0000259" key="9">
    <source>
        <dbReference type="PROSITE" id="PS50109"/>
    </source>
</evidence>
<dbReference type="SMART" id="SM00448">
    <property type="entry name" value="REC"/>
    <property type="match status" value="1"/>
</dbReference>
<feature type="compositionally biased region" description="Basic and acidic residues" evidence="8">
    <location>
        <begin position="37"/>
        <end position="48"/>
    </location>
</feature>
<dbReference type="SUPFAM" id="SSF47226">
    <property type="entry name" value="Histidine-containing phosphotransfer domain, HPT domain"/>
    <property type="match status" value="1"/>
</dbReference>
<feature type="domain" description="HPt" evidence="12">
    <location>
        <begin position="264"/>
        <end position="365"/>
    </location>
</feature>
<dbReference type="GO" id="GO:0006935">
    <property type="term" value="P:chemotaxis"/>
    <property type="evidence" value="ECO:0007669"/>
    <property type="project" value="InterPro"/>
</dbReference>
<comment type="caution">
    <text evidence="13">The sequence shown here is derived from an EMBL/GenBank/DDBJ whole genome shotgun (WGS) entry which is preliminary data.</text>
</comment>
<dbReference type="SUPFAM" id="SSF55874">
    <property type="entry name" value="ATPase domain of HSP90 chaperone/DNA topoisomerase II/histidine kinase"/>
    <property type="match status" value="1"/>
</dbReference>
<evidence type="ECO:0000256" key="4">
    <source>
        <dbReference type="ARBA" id="ARBA00022679"/>
    </source>
</evidence>
<keyword evidence="14" id="KW-1185">Reference proteome</keyword>
<dbReference type="PROSITE" id="PS50110">
    <property type="entry name" value="RESPONSE_REGULATORY"/>
    <property type="match status" value="1"/>
</dbReference>
<dbReference type="SMART" id="SM00387">
    <property type="entry name" value="HATPase_c"/>
    <property type="match status" value="1"/>
</dbReference>
<dbReference type="FunFam" id="3.30.565.10:FF:000016">
    <property type="entry name" value="Chemotaxis protein CheA, putative"/>
    <property type="match status" value="1"/>
</dbReference>
<feature type="modified residue" description="4-aspartylphosphate" evidence="7">
    <location>
        <position position="922"/>
    </location>
</feature>
<dbReference type="SUPFAM" id="SSF50341">
    <property type="entry name" value="CheW-like"/>
    <property type="match status" value="1"/>
</dbReference>
<dbReference type="PRINTS" id="PR00344">
    <property type="entry name" value="BCTRLSENSOR"/>
</dbReference>
<feature type="domain" description="CheW-like" evidence="11">
    <location>
        <begin position="722"/>
        <end position="855"/>
    </location>
</feature>
<dbReference type="Pfam" id="PF00072">
    <property type="entry name" value="Response_reg"/>
    <property type="match status" value="1"/>
</dbReference>
<dbReference type="InterPro" id="IPR002545">
    <property type="entry name" value="CheW-lke_dom"/>
</dbReference>
<comment type="catalytic activity">
    <reaction evidence="1">
        <text>ATP + protein L-histidine = ADP + protein N-phospho-L-histidine.</text>
        <dbReference type="EC" id="2.7.13.3"/>
    </reaction>
</comment>
<dbReference type="SMART" id="SM00260">
    <property type="entry name" value="CheW"/>
    <property type="match status" value="1"/>
</dbReference>
<dbReference type="Gene3D" id="3.40.50.2300">
    <property type="match status" value="1"/>
</dbReference>
<dbReference type="Gene3D" id="2.30.30.40">
    <property type="entry name" value="SH3 Domains"/>
    <property type="match status" value="1"/>
</dbReference>
<keyword evidence="4" id="KW-0808">Transferase</keyword>
<sequence>MRPGIEPPSRSEAVDQLDQLRGLLAEPQPPPSGWPSRLRDPLESIRLDDDPDASPALRRLGMMLEVWDCLEADSPEAAEPLPAFFDEALRRLASGLRQGSPRDESDWILAESEARWGDYLSLIDPSIGSECPPPPPTDDEAETDGEPAIDAAELLRRLSGLSSASPALDPTPAAEPAPPVEPSPPEPNGSLSLGGDSPDAEDGPALDGTERLRRLISPASPGSPPAPAPAPESEAPWWDRALAAGPLPEPPEPKGDDPIAEARALQLDPELRAILIADIADLLGRIQELVLGLDGGGGDVARLHELGRCYHTLKGAAGSAGLTALAARIHALEDALEAADGPPAEPLVRRMEQMLSTIEGVLGALDGVDPLADPAGTTGEQAGGAPEGASPEGDEEAPAPASPAGASGAAAPEPDGLIRMPSSRFEELVDLCSELLTKRRAWAGQADRMKQLASSARGCSHRLRSSVDRLSEAVPPETGPAGDELSVLVRRMSEQAEDLAALSASAREAVIPMATEAEDLARLSLRLWEGLQSVRIVPVRGLFQRLIRVARDAARVEGRSVEVELIGEDTGADRSMLDKAYEPLLHLVRNAVGHGIEPPEERSRAGKTETGRIVLEAHREGNTLVLSVRDDGRGLDHEAIAAKARRLGLIGPDEHPSADRLNALIFHPGFSTRSQANAVSGRGVGMDVVAREVEQLRGRIELTTQAGRGTRMTITLPARIALEPVMVVRVRGQAFALPTSGIESVHRADRVDAGGGGALPRVAIGDRRLPLSDLGALLGFSGPVWESCPTVLVVGPADEAVALRVDGIDGPLELVLKPLGPLLAGHPAISGAGLSPAGEVIPALDIAGLLRLGREGAEPPTVVGPDPSASRPAALVVDDSLSVRRIASRHLRALGFEVDEASDGEEALGRLRLRSYRLVMTDLEMPRMDGFALLAELSRTAVPGSPGVVVTSTLTDEATRRRVAGLGAMAFVPKPLDPEQLAAAVGPLLAAPQPAAG</sequence>
<feature type="compositionally biased region" description="Acidic residues" evidence="8">
    <location>
        <begin position="137"/>
        <end position="147"/>
    </location>
</feature>
<dbReference type="EMBL" id="RYZH01000079">
    <property type="protein sequence ID" value="RUL82001.1"/>
    <property type="molecule type" value="Genomic_DNA"/>
</dbReference>
<name>A0A432MCR3_9BACT</name>
<dbReference type="Proteomes" id="UP000280296">
    <property type="component" value="Unassembled WGS sequence"/>
</dbReference>
<organism evidence="13 14">
    <name type="scientific">Tautonia sociabilis</name>
    <dbReference type="NCBI Taxonomy" id="2080755"/>
    <lineage>
        <taxon>Bacteria</taxon>
        <taxon>Pseudomonadati</taxon>
        <taxon>Planctomycetota</taxon>
        <taxon>Planctomycetia</taxon>
        <taxon>Isosphaerales</taxon>
        <taxon>Isosphaeraceae</taxon>
        <taxon>Tautonia</taxon>
    </lineage>
</organism>
<evidence type="ECO:0000256" key="2">
    <source>
        <dbReference type="ARBA" id="ARBA00012438"/>
    </source>
</evidence>
<feature type="region of interest" description="Disordered" evidence="8">
    <location>
        <begin position="23"/>
        <end position="53"/>
    </location>
</feature>
<keyword evidence="5 13" id="KW-0418">Kinase</keyword>
<dbReference type="SUPFAM" id="SSF52172">
    <property type="entry name" value="CheY-like"/>
    <property type="match status" value="1"/>
</dbReference>
<proteinExistence type="predicted"/>